<feature type="transmembrane region" description="Helical" evidence="1">
    <location>
        <begin position="282"/>
        <end position="302"/>
    </location>
</feature>
<feature type="transmembrane region" description="Helical" evidence="1">
    <location>
        <begin position="314"/>
        <end position="332"/>
    </location>
</feature>
<dbReference type="AlphaFoldDB" id="A0A553HYI8"/>
<dbReference type="PANTHER" id="PTHR31410:SF1">
    <property type="entry name" value="POST-GPI ATTACHMENT TO PROTEINS FACTOR 4"/>
    <property type="match status" value="1"/>
</dbReference>
<dbReference type="GO" id="GO:0000139">
    <property type="term" value="C:Golgi membrane"/>
    <property type="evidence" value="ECO:0007669"/>
    <property type="project" value="InterPro"/>
</dbReference>
<feature type="transmembrane region" description="Helical" evidence="1">
    <location>
        <begin position="12"/>
        <end position="30"/>
    </location>
</feature>
<dbReference type="GO" id="GO:0006506">
    <property type="term" value="P:GPI anchor biosynthetic process"/>
    <property type="evidence" value="ECO:0007669"/>
    <property type="project" value="InterPro"/>
</dbReference>
<comment type="caution">
    <text evidence="2">The sequence shown here is derived from an EMBL/GenBank/DDBJ whole genome shotgun (WGS) entry which is preliminary data.</text>
</comment>
<evidence type="ECO:0000313" key="2">
    <source>
        <dbReference type="EMBL" id="TRX93008.1"/>
    </source>
</evidence>
<dbReference type="EMBL" id="VFLP01000032">
    <property type="protein sequence ID" value="TRX93008.1"/>
    <property type="molecule type" value="Genomic_DNA"/>
</dbReference>
<dbReference type="OrthoDB" id="2016523at2759"/>
<organism evidence="2 3">
    <name type="scientific">Xylaria flabelliformis</name>
    <dbReference type="NCBI Taxonomy" id="2512241"/>
    <lineage>
        <taxon>Eukaryota</taxon>
        <taxon>Fungi</taxon>
        <taxon>Dikarya</taxon>
        <taxon>Ascomycota</taxon>
        <taxon>Pezizomycotina</taxon>
        <taxon>Sordariomycetes</taxon>
        <taxon>Xylariomycetidae</taxon>
        <taxon>Xylariales</taxon>
        <taxon>Xylariaceae</taxon>
        <taxon>Xylaria</taxon>
    </lineage>
</organism>
<dbReference type="GO" id="GO:0016757">
    <property type="term" value="F:glycosyltransferase activity"/>
    <property type="evidence" value="ECO:0007669"/>
    <property type="project" value="InterPro"/>
</dbReference>
<dbReference type="PANTHER" id="PTHR31410">
    <property type="entry name" value="TRANSMEMBRANE PROTEIN 246"/>
    <property type="match status" value="1"/>
</dbReference>
<evidence type="ECO:0000256" key="1">
    <source>
        <dbReference type="SAM" id="Phobius"/>
    </source>
</evidence>
<dbReference type="InterPro" id="IPR029675">
    <property type="entry name" value="PGAP4"/>
</dbReference>
<proteinExistence type="predicted"/>
<evidence type="ECO:0008006" key="4">
    <source>
        <dbReference type="Google" id="ProtNLM"/>
    </source>
</evidence>
<keyword evidence="3" id="KW-1185">Reference proteome</keyword>
<gene>
    <name evidence="2" type="ORF">FHL15_006146</name>
</gene>
<dbReference type="Proteomes" id="UP000319160">
    <property type="component" value="Unassembled WGS sequence"/>
</dbReference>
<protein>
    <recommendedName>
        <fullName evidence="4">Integral membrane protein</fullName>
    </recommendedName>
</protein>
<sequence>MNFSQPGFRTLILLLAIVISYVTFGYFNFYRDPLSIFFSEEHGFDRFYSATRQAEADAFLDLLEANPDAVRSRLAKAGPTPEICAVFLTIGREMEGRQYVETAVGSFLANMSRAEREAIHLKLFFADVPTPETQHKSYARLATADIADEIVTYRGSLPDSDQEKQMALLQSWFKDRHHKSMIERKTLYDYAYSLRRCIQTTEAPYIALFEDDILLADGWAAWTLKNLHTLGQMMKDPRRHDPTPGRVEPGGPNSWLYLRMFNQERSSGWGGGYGFRSNNAHIISLAVSIPLLGIILFARRFLLPRYLVRHIDGWVILITCGVAVPLFVWLFFASGKASLVPSPPGVYEEWFGCCSQALVFNRRYAQELSDFFMAATTKPGRAGRGDMLPKDFAWEHGLARVSAYPMLAQHLGRISATGTTSVEANRIWSMAFENLKAHKLASDHIRHVEELFGEEAVREMIRHSQPGLVYE</sequence>
<keyword evidence="1" id="KW-0472">Membrane</keyword>
<accession>A0A553HYI8</accession>
<keyword evidence="1" id="KW-0812">Transmembrane</keyword>
<dbReference type="CDD" id="cd22189">
    <property type="entry name" value="PGAP4-like_fungal"/>
    <property type="match status" value="1"/>
</dbReference>
<name>A0A553HYI8_9PEZI</name>
<evidence type="ECO:0000313" key="3">
    <source>
        <dbReference type="Proteomes" id="UP000319160"/>
    </source>
</evidence>
<reference evidence="3" key="1">
    <citation type="submission" date="2019-06" db="EMBL/GenBank/DDBJ databases">
        <title>Draft genome sequence of the griseofulvin-producing fungus Xylaria cubensis strain G536.</title>
        <authorList>
            <person name="Mead M.E."/>
            <person name="Raja H.A."/>
            <person name="Steenwyk J.L."/>
            <person name="Knowles S.L."/>
            <person name="Oberlies N.H."/>
            <person name="Rokas A."/>
        </authorList>
    </citation>
    <scope>NUCLEOTIDE SEQUENCE [LARGE SCALE GENOMIC DNA]</scope>
    <source>
        <strain evidence="3">G536</strain>
    </source>
</reference>
<keyword evidence="1" id="KW-1133">Transmembrane helix</keyword>